<evidence type="ECO:0000313" key="1">
    <source>
        <dbReference type="EMBL" id="CAG8503802.1"/>
    </source>
</evidence>
<dbReference type="AlphaFoldDB" id="A0A9N9F2D6"/>
<accession>A0A9N9F2D6</accession>
<dbReference type="EMBL" id="CAJVPJ010000266">
    <property type="protein sequence ID" value="CAG8503802.1"/>
    <property type="molecule type" value="Genomic_DNA"/>
</dbReference>
<proteinExistence type="predicted"/>
<feature type="non-terminal residue" evidence="1">
    <location>
        <position position="1"/>
    </location>
</feature>
<gene>
    <name evidence="1" type="ORF">POCULU_LOCUS2712</name>
</gene>
<evidence type="ECO:0000313" key="2">
    <source>
        <dbReference type="Proteomes" id="UP000789572"/>
    </source>
</evidence>
<reference evidence="1" key="1">
    <citation type="submission" date="2021-06" db="EMBL/GenBank/DDBJ databases">
        <authorList>
            <person name="Kallberg Y."/>
            <person name="Tangrot J."/>
            <person name="Rosling A."/>
        </authorList>
    </citation>
    <scope>NUCLEOTIDE SEQUENCE</scope>
    <source>
        <strain evidence="1">IA702</strain>
    </source>
</reference>
<keyword evidence="2" id="KW-1185">Reference proteome</keyword>
<protein>
    <submittedName>
        <fullName evidence="1">7275_t:CDS:1</fullName>
    </submittedName>
</protein>
<name>A0A9N9F2D6_9GLOM</name>
<dbReference type="Proteomes" id="UP000789572">
    <property type="component" value="Unassembled WGS sequence"/>
</dbReference>
<organism evidence="1 2">
    <name type="scientific">Paraglomus occultum</name>
    <dbReference type="NCBI Taxonomy" id="144539"/>
    <lineage>
        <taxon>Eukaryota</taxon>
        <taxon>Fungi</taxon>
        <taxon>Fungi incertae sedis</taxon>
        <taxon>Mucoromycota</taxon>
        <taxon>Glomeromycotina</taxon>
        <taxon>Glomeromycetes</taxon>
        <taxon>Paraglomerales</taxon>
        <taxon>Paraglomeraceae</taxon>
        <taxon>Paraglomus</taxon>
    </lineage>
</organism>
<sequence>SSRNILIQSEVAKITDFGLAEFIREQTDDFCGGTSGVCIGDADFIRDKKSVRAKRCELESSE</sequence>
<comment type="caution">
    <text evidence="1">The sequence shown here is derived from an EMBL/GenBank/DDBJ whole genome shotgun (WGS) entry which is preliminary data.</text>
</comment>